<comment type="caution">
    <text evidence="2">The sequence shown here is derived from an EMBL/GenBank/DDBJ whole genome shotgun (WGS) entry which is preliminary data.</text>
</comment>
<name>A0ABQ7K9V1_9FUNG</name>
<organism evidence="2 3">
    <name type="scientific">Linnemannia gamsii</name>
    <dbReference type="NCBI Taxonomy" id="64522"/>
    <lineage>
        <taxon>Eukaryota</taxon>
        <taxon>Fungi</taxon>
        <taxon>Fungi incertae sedis</taxon>
        <taxon>Mucoromycota</taxon>
        <taxon>Mortierellomycotina</taxon>
        <taxon>Mortierellomycetes</taxon>
        <taxon>Mortierellales</taxon>
        <taxon>Mortierellaceae</taxon>
        <taxon>Linnemannia</taxon>
    </lineage>
</organism>
<dbReference type="EMBL" id="JAAAIM010000144">
    <property type="protein sequence ID" value="KAG0293765.1"/>
    <property type="molecule type" value="Genomic_DNA"/>
</dbReference>
<evidence type="ECO:0000256" key="1">
    <source>
        <dbReference type="SAM" id="MobiDB-lite"/>
    </source>
</evidence>
<proteinExistence type="predicted"/>
<sequence>MHSLAAKRVSPPVDPPSFQSFRSMDDPDIPDSIRSLQIHQLSPNERIVYWSDILIFFPQAHIILNGNTLVAPRRDNDLFIIIPVRIEANTAAVYVVVMNQ</sequence>
<feature type="region of interest" description="Disordered" evidence="1">
    <location>
        <begin position="1"/>
        <end position="24"/>
    </location>
</feature>
<protein>
    <submittedName>
        <fullName evidence="2">Uncharacterized protein</fullName>
    </submittedName>
</protein>
<evidence type="ECO:0000313" key="3">
    <source>
        <dbReference type="Proteomes" id="UP001194696"/>
    </source>
</evidence>
<dbReference type="Proteomes" id="UP001194696">
    <property type="component" value="Unassembled WGS sequence"/>
</dbReference>
<evidence type="ECO:0000313" key="2">
    <source>
        <dbReference type="EMBL" id="KAG0293765.1"/>
    </source>
</evidence>
<reference evidence="2 3" key="1">
    <citation type="journal article" date="2020" name="Fungal Divers.">
        <title>Resolving the Mortierellaceae phylogeny through synthesis of multi-gene phylogenetics and phylogenomics.</title>
        <authorList>
            <person name="Vandepol N."/>
            <person name="Liber J."/>
            <person name="Desiro A."/>
            <person name="Na H."/>
            <person name="Kennedy M."/>
            <person name="Barry K."/>
            <person name="Grigoriev I.V."/>
            <person name="Miller A.N."/>
            <person name="O'Donnell K."/>
            <person name="Stajich J.E."/>
            <person name="Bonito G."/>
        </authorList>
    </citation>
    <scope>NUCLEOTIDE SEQUENCE [LARGE SCALE GENOMIC DNA]</scope>
    <source>
        <strain evidence="2 3">AD045</strain>
    </source>
</reference>
<gene>
    <name evidence="2" type="ORF">BGZ96_002348</name>
</gene>
<accession>A0ABQ7K9V1</accession>
<keyword evidence="3" id="KW-1185">Reference proteome</keyword>